<dbReference type="Proteomes" id="UP001162060">
    <property type="component" value="Unassembled WGS sequence"/>
</dbReference>
<reference evidence="1" key="1">
    <citation type="submission" date="2024-01" db="EMBL/GenBank/DDBJ databases">
        <authorList>
            <person name="Webb A."/>
        </authorList>
    </citation>
    <scope>NUCLEOTIDE SEQUENCE</scope>
    <source>
        <strain evidence="1">Pm1</strain>
    </source>
</reference>
<gene>
    <name evidence="1" type="ORF">PM001_LOCUS16960</name>
</gene>
<sequence>MLQMIAIEERMPLLPTVNVKPMDRFVYWLIDDDAAAKREAPERC</sequence>
<dbReference type="EMBL" id="CAKLBY020000187">
    <property type="protein sequence ID" value="CAK7931810.1"/>
    <property type="molecule type" value="Genomic_DNA"/>
</dbReference>
<organism evidence="1 2">
    <name type="scientific">Peronospora matthiolae</name>
    <dbReference type="NCBI Taxonomy" id="2874970"/>
    <lineage>
        <taxon>Eukaryota</taxon>
        <taxon>Sar</taxon>
        <taxon>Stramenopiles</taxon>
        <taxon>Oomycota</taxon>
        <taxon>Peronosporomycetes</taxon>
        <taxon>Peronosporales</taxon>
        <taxon>Peronosporaceae</taxon>
        <taxon>Peronospora</taxon>
    </lineage>
</organism>
<protein>
    <submittedName>
        <fullName evidence="1">Uncharacterized protein</fullName>
    </submittedName>
</protein>
<name>A0AAV1UB69_9STRA</name>
<comment type="caution">
    <text evidence="1">The sequence shown here is derived from an EMBL/GenBank/DDBJ whole genome shotgun (WGS) entry which is preliminary data.</text>
</comment>
<evidence type="ECO:0000313" key="2">
    <source>
        <dbReference type="Proteomes" id="UP001162060"/>
    </source>
</evidence>
<evidence type="ECO:0000313" key="1">
    <source>
        <dbReference type="EMBL" id="CAK7931810.1"/>
    </source>
</evidence>
<proteinExistence type="predicted"/>
<accession>A0AAV1UB69</accession>
<dbReference type="AlphaFoldDB" id="A0AAV1UB69"/>